<keyword evidence="5 7" id="KW-0067">ATP-binding</keyword>
<dbReference type="Pfam" id="PF00271">
    <property type="entry name" value="Helicase_C"/>
    <property type="match status" value="1"/>
</dbReference>
<dbReference type="SUPFAM" id="SSF52540">
    <property type="entry name" value="P-loop containing nucleoside triphosphate hydrolases"/>
    <property type="match status" value="1"/>
</dbReference>
<dbReference type="Proteomes" id="UP001310890">
    <property type="component" value="Unassembled WGS sequence"/>
</dbReference>
<feature type="domain" description="Helicase ATP-binding" evidence="9">
    <location>
        <begin position="132"/>
        <end position="325"/>
    </location>
</feature>
<dbReference type="SMART" id="SM00487">
    <property type="entry name" value="DEXDc"/>
    <property type="match status" value="1"/>
</dbReference>
<evidence type="ECO:0000256" key="7">
    <source>
        <dbReference type="RuleBase" id="RU000492"/>
    </source>
</evidence>
<evidence type="ECO:0000259" key="9">
    <source>
        <dbReference type="PROSITE" id="PS51192"/>
    </source>
</evidence>
<dbReference type="InterPro" id="IPR000629">
    <property type="entry name" value="RNA-helicase_DEAD-box_CS"/>
</dbReference>
<dbReference type="GO" id="GO:0003724">
    <property type="term" value="F:RNA helicase activity"/>
    <property type="evidence" value="ECO:0007669"/>
    <property type="project" value="UniProtKB-EC"/>
</dbReference>
<evidence type="ECO:0000256" key="4">
    <source>
        <dbReference type="ARBA" id="ARBA00022806"/>
    </source>
</evidence>
<evidence type="ECO:0000256" key="5">
    <source>
        <dbReference type="ARBA" id="ARBA00022840"/>
    </source>
</evidence>
<dbReference type="Gene3D" id="3.40.50.300">
    <property type="entry name" value="P-loop containing nucleotide triphosphate hydrolases"/>
    <property type="match status" value="2"/>
</dbReference>
<dbReference type="EMBL" id="JAVRRL010000035">
    <property type="protein sequence ID" value="KAK5111897.1"/>
    <property type="molecule type" value="Genomic_DNA"/>
</dbReference>
<keyword evidence="2 7" id="KW-0547">Nucleotide-binding</keyword>
<dbReference type="CDD" id="cd18787">
    <property type="entry name" value="SF2_C_DEAD"/>
    <property type="match status" value="1"/>
</dbReference>
<dbReference type="AlphaFoldDB" id="A0AAN7TEC2"/>
<dbReference type="Pfam" id="PF00270">
    <property type="entry name" value="DEAD"/>
    <property type="match status" value="1"/>
</dbReference>
<protein>
    <recommendedName>
        <fullName evidence="1">RNA helicase</fullName>
        <ecNumber evidence="1">3.6.4.13</ecNumber>
    </recommendedName>
</protein>
<name>A0AAN7TEC2_9PEZI</name>
<dbReference type="PROSITE" id="PS00039">
    <property type="entry name" value="DEAD_ATP_HELICASE"/>
    <property type="match status" value="1"/>
</dbReference>
<feature type="compositionally biased region" description="Low complexity" evidence="8">
    <location>
        <begin position="7"/>
        <end position="23"/>
    </location>
</feature>
<feature type="compositionally biased region" description="Acidic residues" evidence="8">
    <location>
        <begin position="512"/>
        <end position="525"/>
    </location>
</feature>
<comment type="similarity">
    <text evidence="7">Belongs to the DEAD box helicase family.</text>
</comment>
<dbReference type="InterPro" id="IPR027417">
    <property type="entry name" value="P-loop_NTPase"/>
</dbReference>
<comment type="catalytic activity">
    <reaction evidence="6">
        <text>ATP + H2O = ADP + phosphate + H(+)</text>
        <dbReference type="Rhea" id="RHEA:13065"/>
        <dbReference type="ChEBI" id="CHEBI:15377"/>
        <dbReference type="ChEBI" id="CHEBI:15378"/>
        <dbReference type="ChEBI" id="CHEBI:30616"/>
        <dbReference type="ChEBI" id="CHEBI:43474"/>
        <dbReference type="ChEBI" id="CHEBI:456216"/>
        <dbReference type="EC" id="3.6.4.13"/>
    </reaction>
</comment>
<feature type="region of interest" description="Disordered" evidence="8">
    <location>
        <begin position="1"/>
        <end position="41"/>
    </location>
</feature>
<feature type="region of interest" description="Disordered" evidence="8">
    <location>
        <begin position="510"/>
        <end position="569"/>
    </location>
</feature>
<feature type="domain" description="Helicase C-terminal" evidence="10">
    <location>
        <begin position="354"/>
        <end position="502"/>
    </location>
</feature>
<feature type="compositionally biased region" description="Low complexity" evidence="8">
    <location>
        <begin position="540"/>
        <end position="558"/>
    </location>
</feature>
<accession>A0AAN7TEC2</accession>
<evidence type="ECO:0000313" key="12">
    <source>
        <dbReference type="Proteomes" id="UP001310890"/>
    </source>
</evidence>
<evidence type="ECO:0000256" key="1">
    <source>
        <dbReference type="ARBA" id="ARBA00012552"/>
    </source>
</evidence>
<dbReference type="InterPro" id="IPR011545">
    <property type="entry name" value="DEAD/DEAH_box_helicase_dom"/>
</dbReference>
<evidence type="ECO:0000259" key="10">
    <source>
        <dbReference type="PROSITE" id="PS51194"/>
    </source>
</evidence>
<keyword evidence="3 7" id="KW-0378">Hydrolase</keyword>
<dbReference type="PROSITE" id="PS51192">
    <property type="entry name" value="HELICASE_ATP_BIND_1"/>
    <property type="match status" value="1"/>
</dbReference>
<dbReference type="GO" id="GO:0003676">
    <property type="term" value="F:nucleic acid binding"/>
    <property type="evidence" value="ECO:0007669"/>
    <property type="project" value="InterPro"/>
</dbReference>
<dbReference type="EC" id="3.6.4.13" evidence="1"/>
<evidence type="ECO:0000256" key="8">
    <source>
        <dbReference type="SAM" id="MobiDB-lite"/>
    </source>
</evidence>
<dbReference type="SMART" id="SM00490">
    <property type="entry name" value="HELICc"/>
    <property type="match status" value="1"/>
</dbReference>
<keyword evidence="4 7" id="KW-0347">Helicase</keyword>
<dbReference type="PANTHER" id="PTHR47958">
    <property type="entry name" value="ATP-DEPENDENT RNA HELICASE DBP3"/>
    <property type="match status" value="1"/>
</dbReference>
<organism evidence="11 12">
    <name type="scientific">Meristemomyces frigidus</name>
    <dbReference type="NCBI Taxonomy" id="1508187"/>
    <lineage>
        <taxon>Eukaryota</taxon>
        <taxon>Fungi</taxon>
        <taxon>Dikarya</taxon>
        <taxon>Ascomycota</taxon>
        <taxon>Pezizomycotina</taxon>
        <taxon>Dothideomycetes</taxon>
        <taxon>Dothideomycetidae</taxon>
        <taxon>Mycosphaerellales</taxon>
        <taxon>Teratosphaeriaceae</taxon>
        <taxon>Meristemomyces</taxon>
    </lineage>
</organism>
<dbReference type="GO" id="GO:0016787">
    <property type="term" value="F:hydrolase activity"/>
    <property type="evidence" value="ECO:0007669"/>
    <property type="project" value="UniProtKB-KW"/>
</dbReference>
<proteinExistence type="inferred from homology"/>
<dbReference type="InterPro" id="IPR001650">
    <property type="entry name" value="Helicase_C-like"/>
</dbReference>
<comment type="caution">
    <text evidence="11">The sequence shown here is derived from an EMBL/GenBank/DDBJ whole genome shotgun (WGS) entry which is preliminary data.</text>
</comment>
<evidence type="ECO:0000256" key="3">
    <source>
        <dbReference type="ARBA" id="ARBA00022801"/>
    </source>
</evidence>
<evidence type="ECO:0000256" key="6">
    <source>
        <dbReference type="ARBA" id="ARBA00047984"/>
    </source>
</evidence>
<dbReference type="GO" id="GO:0005524">
    <property type="term" value="F:ATP binding"/>
    <property type="evidence" value="ECO:0007669"/>
    <property type="project" value="UniProtKB-KW"/>
</dbReference>
<reference evidence="11" key="1">
    <citation type="submission" date="2023-08" db="EMBL/GenBank/DDBJ databases">
        <title>Black Yeasts Isolated from many extreme environments.</title>
        <authorList>
            <person name="Coleine C."/>
            <person name="Stajich J.E."/>
            <person name="Selbmann L."/>
        </authorList>
    </citation>
    <scope>NUCLEOTIDE SEQUENCE</scope>
    <source>
        <strain evidence="11">CCFEE 5401</strain>
    </source>
</reference>
<evidence type="ECO:0000256" key="2">
    <source>
        <dbReference type="ARBA" id="ARBA00022741"/>
    </source>
</evidence>
<evidence type="ECO:0000313" key="11">
    <source>
        <dbReference type="EMBL" id="KAK5111897.1"/>
    </source>
</evidence>
<dbReference type="InterPro" id="IPR014001">
    <property type="entry name" value="Helicase_ATP-bd"/>
</dbReference>
<gene>
    <name evidence="11" type="ORF">LTR62_004629</name>
</gene>
<dbReference type="PROSITE" id="PS51194">
    <property type="entry name" value="HELICASE_CTER"/>
    <property type="match status" value="1"/>
</dbReference>
<sequence>MSTAWETGATDTTHDNAATNTTIADDDVTSEEVTTPAAAPPTLTKEEYVEKARAAGWNEATAVDYAKYQLADDNDEWRGKAQVYEWTDEFGEVGPQVPALEAMLFGGEFQMRKGMRMDPLMLEVTMEGPEQIAPIRDFDSAGLHPVMRSGKTAAYLIPVLSRLMGKAKKLCGAKAVVGDPTSRVVAQPLVVIVAPTRELAMQIFDEARRLCYRSMLRPCVAYGGLPMKICIEELQKGCDILIASPGRLCDLMDKPHILTMSRVKYTIIDEADEMLDADWEEELGKIMAGGDTNADADHFFFMFSATFPARARRLANDYMDRESSFRMRIGRAGQTHRNIKQVIINVDQNMKRDAIFDLLYAMVPGRTLIFCNSRITVDLLDDFLFNRGLPTTSIHGERPQREREDAIRSFRTGKSPILIATGVSARGLDIAGIVHVINYDLPSTLYGGIQEYIHRIGRTARIGHEGLATSFYNDKNEDLAQDLVNVLVECQQEVPDFLSHLAPEDGVVVFDDGSDDEAEDEDETGRDDQAPAAENAGFVAEGAGWGAAPTTAGGAFEADGGQVATAAGW</sequence>